<sequence>MFDPTVFDNIKVVLEGIVYELDLEEKVQITDRKDMVDLATMSRTYSIEFSEKHNTQIRAFCSLHTGVGDLSTEILEHDMYQVGCKLEVRFMIDFVGLSMDEVSNEALIIEKILQKIWENRPQITQKFSFEIKQDLSESIIQNEIKLDFKRKINENHLSDLEILVEQVLLSLSTLNNKFINRLF</sequence>
<accession>A0ABT9IXS1</accession>
<gene>
    <name evidence="1" type="ORF">Q5Y73_08595</name>
</gene>
<reference evidence="1 2" key="1">
    <citation type="submission" date="2023-08" db="EMBL/GenBank/DDBJ databases">
        <authorList>
            <person name="Park J.-S."/>
        </authorList>
    </citation>
    <scope>NUCLEOTIDE SEQUENCE [LARGE SCALE GENOMIC DNA]</scope>
    <source>
        <strain evidence="1 2">2205SS18-9</strain>
    </source>
</reference>
<evidence type="ECO:0000313" key="1">
    <source>
        <dbReference type="EMBL" id="MDP5274163.1"/>
    </source>
</evidence>
<name>A0ABT9IXS1_9BACL</name>
<evidence type="ECO:0000313" key="2">
    <source>
        <dbReference type="Proteomes" id="UP001231941"/>
    </source>
</evidence>
<comment type="caution">
    <text evidence="1">The sequence shown here is derived from an EMBL/GenBank/DDBJ whole genome shotgun (WGS) entry which is preliminary data.</text>
</comment>
<evidence type="ECO:0008006" key="3">
    <source>
        <dbReference type="Google" id="ProtNLM"/>
    </source>
</evidence>
<proteinExistence type="predicted"/>
<organism evidence="1 2">
    <name type="scientific">Chengkuizengella axinellae</name>
    <dbReference type="NCBI Taxonomy" id="3064388"/>
    <lineage>
        <taxon>Bacteria</taxon>
        <taxon>Bacillati</taxon>
        <taxon>Bacillota</taxon>
        <taxon>Bacilli</taxon>
        <taxon>Bacillales</taxon>
        <taxon>Paenibacillaceae</taxon>
        <taxon>Chengkuizengella</taxon>
    </lineage>
</organism>
<dbReference type="RefSeq" id="WP_305991451.1">
    <property type="nucleotide sequence ID" value="NZ_JAVAMP010000002.1"/>
</dbReference>
<dbReference type="Proteomes" id="UP001231941">
    <property type="component" value="Unassembled WGS sequence"/>
</dbReference>
<dbReference type="EMBL" id="JAVAMP010000002">
    <property type="protein sequence ID" value="MDP5274163.1"/>
    <property type="molecule type" value="Genomic_DNA"/>
</dbReference>
<keyword evidence="2" id="KW-1185">Reference proteome</keyword>
<protein>
    <recommendedName>
        <fullName evidence="3">Group-specific protein</fullName>
    </recommendedName>
</protein>